<accession>A0A1Y2DVN1</accession>
<dbReference type="PANTHER" id="PTHR24287">
    <property type="entry name" value="P450, PUTATIVE (EUROFUNG)-RELATED"/>
    <property type="match status" value="1"/>
</dbReference>
<sequence length="472" mass="53426">MALSKSQLVQAVLAIGTIIKLKNGCQPIRNSAQPKNPFFGLDRKMQMNRHAKNGTTLKDSLERDRVYGPTFAMDTFTNRTIITSDPYNIKTILSVRFHDFGLSDRQFALGPLLGHGIFTSDGDRWHKSRSLIRPNFIREQIADLEAFERHFQTMLSLIPRDESTVDLQDLFFCFTIDSATEFLFGHSVESLEGKRQGNEAGSAFAEAFNYAQEDGVRLFRLGYIARILKDCRAKFVDAAIQLRCAQDEEKASVDDRKYVFLKELAKQTTDRVVLRDELLNVLLAGRDTTASLLANMLFILARRPDVWAKLRAEVAGLGGEVPTYETLRNLKYVNARLYPVVPLNGRFAHNDTVLPRGGGLDGQSPIFVHKGTFVAYSVYAMHRRKEFYGEDANDFKPERWETLRMGWEYLPLNGGPRICVGQQYALTEASFVATRLVQEFERIESRDPGPWVENLTLTVCSRNGTKVGLYAA</sequence>
<evidence type="ECO:0000256" key="4">
    <source>
        <dbReference type="ARBA" id="ARBA00022723"/>
    </source>
</evidence>
<keyword evidence="7" id="KW-0503">Monooxygenase</keyword>
<dbReference type="GO" id="GO:0020037">
    <property type="term" value="F:heme binding"/>
    <property type="evidence" value="ECO:0007669"/>
    <property type="project" value="InterPro"/>
</dbReference>
<gene>
    <name evidence="9" type="ORF">BCR38DRAFT_458490</name>
</gene>
<evidence type="ECO:0000256" key="8">
    <source>
        <dbReference type="PIRSR" id="PIRSR602402-1"/>
    </source>
</evidence>
<dbReference type="PRINTS" id="PR00464">
    <property type="entry name" value="EP450II"/>
</dbReference>
<organism evidence="9 10">
    <name type="scientific">Pseudomassariella vexata</name>
    <dbReference type="NCBI Taxonomy" id="1141098"/>
    <lineage>
        <taxon>Eukaryota</taxon>
        <taxon>Fungi</taxon>
        <taxon>Dikarya</taxon>
        <taxon>Ascomycota</taxon>
        <taxon>Pezizomycotina</taxon>
        <taxon>Sordariomycetes</taxon>
        <taxon>Xylariomycetidae</taxon>
        <taxon>Amphisphaeriales</taxon>
        <taxon>Pseudomassariaceae</taxon>
        <taxon>Pseudomassariella</taxon>
    </lineage>
</organism>
<dbReference type="InterPro" id="IPR036396">
    <property type="entry name" value="Cyt_P450_sf"/>
</dbReference>
<evidence type="ECO:0000256" key="3">
    <source>
        <dbReference type="ARBA" id="ARBA00022617"/>
    </source>
</evidence>
<feature type="binding site" description="axial binding residue" evidence="8">
    <location>
        <position position="419"/>
    </location>
    <ligand>
        <name>heme</name>
        <dbReference type="ChEBI" id="CHEBI:30413"/>
    </ligand>
    <ligandPart>
        <name>Fe</name>
        <dbReference type="ChEBI" id="CHEBI:18248"/>
    </ligandPart>
</feature>
<proteinExistence type="inferred from homology"/>
<evidence type="ECO:0000313" key="9">
    <source>
        <dbReference type="EMBL" id="ORY63317.1"/>
    </source>
</evidence>
<dbReference type="GeneID" id="63778382"/>
<evidence type="ECO:0000256" key="5">
    <source>
        <dbReference type="ARBA" id="ARBA00023002"/>
    </source>
</evidence>
<name>A0A1Y2DVN1_9PEZI</name>
<dbReference type="SUPFAM" id="SSF48264">
    <property type="entry name" value="Cytochrome P450"/>
    <property type="match status" value="1"/>
</dbReference>
<dbReference type="RefSeq" id="XP_040714974.1">
    <property type="nucleotide sequence ID" value="XM_040862170.1"/>
</dbReference>
<keyword evidence="10" id="KW-1185">Reference proteome</keyword>
<reference evidence="9 10" key="1">
    <citation type="submission" date="2016-07" db="EMBL/GenBank/DDBJ databases">
        <title>Pervasive Adenine N6-methylation of Active Genes in Fungi.</title>
        <authorList>
            <consortium name="DOE Joint Genome Institute"/>
            <person name="Mondo S.J."/>
            <person name="Dannebaum R.O."/>
            <person name="Kuo R.C."/>
            <person name="Labutti K."/>
            <person name="Haridas S."/>
            <person name="Kuo A."/>
            <person name="Salamov A."/>
            <person name="Ahrendt S.R."/>
            <person name="Lipzen A."/>
            <person name="Sullivan W."/>
            <person name="Andreopoulos W.B."/>
            <person name="Clum A."/>
            <person name="Lindquist E."/>
            <person name="Daum C."/>
            <person name="Ramamoorthy G.K."/>
            <person name="Gryganskyi A."/>
            <person name="Culley D."/>
            <person name="Magnuson J.K."/>
            <person name="James T.Y."/>
            <person name="O'Malley M.A."/>
            <person name="Stajich J.E."/>
            <person name="Spatafora J.W."/>
            <person name="Visel A."/>
            <person name="Grigoriev I.V."/>
        </authorList>
    </citation>
    <scope>NUCLEOTIDE SEQUENCE [LARGE SCALE GENOMIC DNA]</scope>
    <source>
        <strain evidence="9 10">CBS 129021</strain>
    </source>
</reference>
<dbReference type="InterPro" id="IPR001128">
    <property type="entry name" value="Cyt_P450"/>
</dbReference>
<evidence type="ECO:0000256" key="2">
    <source>
        <dbReference type="ARBA" id="ARBA00010617"/>
    </source>
</evidence>
<dbReference type="InParanoid" id="A0A1Y2DVN1"/>
<dbReference type="PRINTS" id="PR00385">
    <property type="entry name" value="P450"/>
</dbReference>
<evidence type="ECO:0000256" key="1">
    <source>
        <dbReference type="ARBA" id="ARBA00001971"/>
    </source>
</evidence>
<comment type="cofactor">
    <cofactor evidence="1 8">
        <name>heme</name>
        <dbReference type="ChEBI" id="CHEBI:30413"/>
    </cofactor>
</comment>
<keyword evidence="3 8" id="KW-0349">Heme</keyword>
<dbReference type="AlphaFoldDB" id="A0A1Y2DVN1"/>
<comment type="caution">
    <text evidence="9">The sequence shown here is derived from an EMBL/GenBank/DDBJ whole genome shotgun (WGS) entry which is preliminary data.</text>
</comment>
<protein>
    <submittedName>
        <fullName evidence="9">Putative cytochrome P450 alkane hydroxylase</fullName>
    </submittedName>
</protein>
<dbReference type="PRINTS" id="PR01239">
    <property type="entry name" value="EP450IICYP52"/>
</dbReference>
<dbReference type="GO" id="GO:0016712">
    <property type="term" value="F:oxidoreductase activity, acting on paired donors, with incorporation or reduction of molecular oxygen, reduced flavin or flavoprotein as one donor, and incorporation of one atom of oxygen"/>
    <property type="evidence" value="ECO:0007669"/>
    <property type="project" value="InterPro"/>
</dbReference>
<dbReference type="PANTHER" id="PTHR24287:SF17">
    <property type="entry name" value="P450, PUTATIVE (EUROFUNG)-RELATED"/>
    <property type="match status" value="1"/>
</dbReference>
<dbReference type="InterPro" id="IPR002402">
    <property type="entry name" value="Cyt_P450_E_grp-II"/>
</dbReference>
<dbReference type="Proteomes" id="UP000193689">
    <property type="component" value="Unassembled WGS sequence"/>
</dbReference>
<keyword evidence="4 8" id="KW-0479">Metal-binding</keyword>
<dbReference type="GO" id="GO:0005506">
    <property type="term" value="F:iron ion binding"/>
    <property type="evidence" value="ECO:0007669"/>
    <property type="project" value="InterPro"/>
</dbReference>
<keyword evidence="6 8" id="KW-0408">Iron</keyword>
<dbReference type="Gene3D" id="1.10.630.10">
    <property type="entry name" value="Cytochrome P450"/>
    <property type="match status" value="1"/>
</dbReference>
<dbReference type="EMBL" id="MCFJ01000008">
    <property type="protein sequence ID" value="ORY63317.1"/>
    <property type="molecule type" value="Genomic_DNA"/>
</dbReference>
<dbReference type="InterPro" id="IPR002974">
    <property type="entry name" value="Cyt_P450_E_CYP52_ascomycetes"/>
</dbReference>
<dbReference type="STRING" id="1141098.A0A1Y2DVN1"/>
<evidence type="ECO:0000313" key="10">
    <source>
        <dbReference type="Proteomes" id="UP000193689"/>
    </source>
</evidence>
<keyword evidence="5" id="KW-0560">Oxidoreductase</keyword>
<dbReference type="CDD" id="cd11063">
    <property type="entry name" value="CYP52"/>
    <property type="match status" value="1"/>
</dbReference>
<comment type="similarity">
    <text evidence="2">Belongs to the cytochrome P450 family.</text>
</comment>
<dbReference type="OrthoDB" id="1470350at2759"/>
<evidence type="ECO:0000256" key="7">
    <source>
        <dbReference type="ARBA" id="ARBA00023033"/>
    </source>
</evidence>
<dbReference type="Pfam" id="PF00067">
    <property type="entry name" value="p450"/>
    <property type="match status" value="1"/>
</dbReference>
<dbReference type="InterPro" id="IPR047146">
    <property type="entry name" value="Cyt_P450_E_CYP52_fungi"/>
</dbReference>
<evidence type="ECO:0000256" key="6">
    <source>
        <dbReference type="ARBA" id="ARBA00023004"/>
    </source>
</evidence>